<organism evidence="1 2">
    <name type="scientific">Frigidibacter mobilis</name>
    <dbReference type="NCBI Taxonomy" id="1335048"/>
    <lineage>
        <taxon>Bacteria</taxon>
        <taxon>Pseudomonadati</taxon>
        <taxon>Pseudomonadota</taxon>
        <taxon>Alphaproteobacteria</taxon>
        <taxon>Rhodobacterales</taxon>
        <taxon>Paracoccaceae</taxon>
        <taxon>Frigidibacter</taxon>
    </lineage>
</organism>
<reference evidence="1 2" key="1">
    <citation type="submission" date="2015-09" db="EMBL/GenBank/DDBJ databases">
        <title>Complete genome sequence of Defluviimonas alba cai42t isolated from an oilfield in Xinjiang.</title>
        <authorList>
            <person name="Geng S."/>
            <person name="Pan X."/>
            <person name="Wu X."/>
        </authorList>
    </citation>
    <scope>NUCLEOTIDE SEQUENCE [LARGE SCALE GENOMIC DNA]</scope>
    <source>
        <strain evidence="2">cai42</strain>
        <plasmid evidence="2">cai42_Plasmida</plasmid>
    </source>
</reference>
<protein>
    <submittedName>
        <fullName evidence="1">Uncharacterized protein</fullName>
    </submittedName>
</protein>
<evidence type="ECO:0000313" key="2">
    <source>
        <dbReference type="Proteomes" id="UP000076128"/>
    </source>
</evidence>
<dbReference type="EMBL" id="CP012662">
    <property type="protein sequence ID" value="AMY72025.1"/>
    <property type="molecule type" value="Genomic_DNA"/>
</dbReference>
<name>A0A159Z8Y2_9RHOB</name>
<evidence type="ECO:0000313" key="1">
    <source>
        <dbReference type="EMBL" id="AMY72025.1"/>
    </source>
</evidence>
<dbReference type="Proteomes" id="UP000076128">
    <property type="component" value="Plasmid pcai42A"/>
</dbReference>
<dbReference type="AlphaFoldDB" id="A0A159Z8Y2"/>
<proteinExistence type="predicted"/>
<geneLocation type="plasmid" evidence="2">
    <name>cai42_Plasmida</name>
</geneLocation>
<accession>A0A159Z8Y2</accession>
<gene>
    <name evidence="1" type="ORF">AKL17_1p0024</name>
</gene>
<keyword evidence="2" id="KW-1185">Reference proteome</keyword>
<keyword evidence="1" id="KW-0614">Plasmid</keyword>
<sequence>MQVTDSALQTTGGSLAYVVLRVTRDGQHSAKPVLQGARDGARKT</sequence>
<dbReference type="KEGG" id="daa:AKL17_1p0024"/>